<dbReference type="RefSeq" id="WP_315603235.1">
    <property type="nucleotide sequence ID" value="NZ_CP130318.1"/>
</dbReference>
<sequence length="252" mass="25591">MSMALLWGALSGSAVFLGALAALYLKIPVKLTGWIMAFGTGVLMGAAAYELLGDSMEQGGMGPTVLGFSIGAILFTAFDWYISRKGGAGRKRSSKESEKTKKGSAGGGKEGGAAIFVGTVMDAVPESIMIGTSLLSGSVSWLLVVAIFISNIPEGLSSTVGLKAGGYSRGKILLLWLSVLVISALCSLGGYVFLEGAPDELMAVIGSFAGGGITAMVASTMMPEAYEEGGPVVGLLSACGLISSLILDRLSG</sequence>
<dbReference type="KEGG" id="paun:MJA45_17725"/>
<organism evidence="3 4">
    <name type="scientific">Paenibacillus aurantius</name>
    <dbReference type="NCBI Taxonomy" id="2918900"/>
    <lineage>
        <taxon>Bacteria</taxon>
        <taxon>Bacillati</taxon>
        <taxon>Bacillota</taxon>
        <taxon>Bacilli</taxon>
        <taxon>Bacillales</taxon>
        <taxon>Paenibacillaceae</taxon>
        <taxon>Paenibacillus</taxon>
    </lineage>
</organism>
<keyword evidence="4" id="KW-1185">Reference proteome</keyword>
<feature type="transmembrane region" description="Helical" evidence="2">
    <location>
        <begin position="173"/>
        <end position="194"/>
    </location>
</feature>
<evidence type="ECO:0000313" key="4">
    <source>
        <dbReference type="Proteomes" id="UP001305702"/>
    </source>
</evidence>
<protein>
    <submittedName>
        <fullName evidence="3">ZIP family metal transporter</fullName>
    </submittedName>
</protein>
<name>A0AA96RDT8_9BACL</name>
<dbReference type="EMBL" id="CP130318">
    <property type="protein sequence ID" value="WNQ09463.1"/>
    <property type="molecule type" value="Genomic_DNA"/>
</dbReference>
<keyword evidence="2" id="KW-0472">Membrane</keyword>
<evidence type="ECO:0000256" key="1">
    <source>
        <dbReference type="SAM" id="MobiDB-lite"/>
    </source>
</evidence>
<evidence type="ECO:0000313" key="3">
    <source>
        <dbReference type="EMBL" id="WNQ09463.1"/>
    </source>
</evidence>
<keyword evidence="2" id="KW-1133">Transmembrane helix</keyword>
<feature type="transmembrane region" description="Helical" evidence="2">
    <location>
        <begin position="200"/>
        <end position="218"/>
    </location>
</feature>
<feature type="transmembrane region" description="Helical" evidence="2">
    <location>
        <begin position="128"/>
        <end position="152"/>
    </location>
</feature>
<dbReference type="AlphaFoldDB" id="A0AA96RDT8"/>
<reference evidence="3 4" key="1">
    <citation type="submission" date="2022-02" db="EMBL/GenBank/DDBJ databases">
        <title>Paenibacillus sp. MBLB1776 Whole Genome Shotgun Sequencing.</title>
        <authorList>
            <person name="Hwang C.Y."/>
            <person name="Cho E.-S."/>
            <person name="Seo M.-J."/>
        </authorList>
    </citation>
    <scope>NUCLEOTIDE SEQUENCE [LARGE SCALE GENOMIC DNA]</scope>
    <source>
        <strain evidence="3 4">MBLB1776</strain>
    </source>
</reference>
<accession>A0AA96RDT8</accession>
<gene>
    <name evidence="3" type="ORF">MJA45_17725</name>
</gene>
<feature type="transmembrane region" description="Helical" evidence="2">
    <location>
        <begin position="31"/>
        <end position="52"/>
    </location>
</feature>
<evidence type="ECO:0000256" key="2">
    <source>
        <dbReference type="SAM" id="Phobius"/>
    </source>
</evidence>
<feature type="transmembrane region" description="Helical" evidence="2">
    <location>
        <begin position="64"/>
        <end position="82"/>
    </location>
</feature>
<feature type="transmembrane region" description="Helical" evidence="2">
    <location>
        <begin position="230"/>
        <end position="247"/>
    </location>
</feature>
<feature type="region of interest" description="Disordered" evidence="1">
    <location>
        <begin position="87"/>
        <end position="108"/>
    </location>
</feature>
<keyword evidence="2" id="KW-0812">Transmembrane</keyword>
<proteinExistence type="predicted"/>
<dbReference type="Proteomes" id="UP001305702">
    <property type="component" value="Chromosome"/>
</dbReference>